<gene>
    <name evidence="1" type="ORF">ACAOBT_LOCUS10328</name>
</gene>
<evidence type="ECO:0000313" key="1">
    <source>
        <dbReference type="EMBL" id="CAH1973030.1"/>
    </source>
</evidence>
<dbReference type="EMBL" id="CAKOFQ010006804">
    <property type="protein sequence ID" value="CAH1973030.1"/>
    <property type="molecule type" value="Genomic_DNA"/>
</dbReference>
<protein>
    <submittedName>
        <fullName evidence="1">Uncharacterized protein</fullName>
    </submittedName>
</protein>
<evidence type="ECO:0000313" key="2">
    <source>
        <dbReference type="Proteomes" id="UP001152888"/>
    </source>
</evidence>
<reference evidence="1" key="1">
    <citation type="submission" date="2022-03" db="EMBL/GenBank/DDBJ databases">
        <authorList>
            <person name="Sayadi A."/>
        </authorList>
    </citation>
    <scope>NUCLEOTIDE SEQUENCE</scope>
</reference>
<organism evidence="1 2">
    <name type="scientific">Acanthoscelides obtectus</name>
    <name type="common">Bean weevil</name>
    <name type="synonym">Bruchus obtectus</name>
    <dbReference type="NCBI Taxonomy" id="200917"/>
    <lineage>
        <taxon>Eukaryota</taxon>
        <taxon>Metazoa</taxon>
        <taxon>Ecdysozoa</taxon>
        <taxon>Arthropoda</taxon>
        <taxon>Hexapoda</taxon>
        <taxon>Insecta</taxon>
        <taxon>Pterygota</taxon>
        <taxon>Neoptera</taxon>
        <taxon>Endopterygota</taxon>
        <taxon>Coleoptera</taxon>
        <taxon>Polyphaga</taxon>
        <taxon>Cucujiformia</taxon>
        <taxon>Chrysomeloidea</taxon>
        <taxon>Chrysomelidae</taxon>
        <taxon>Bruchinae</taxon>
        <taxon>Bruchini</taxon>
        <taxon>Acanthoscelides</taxon>
    </lineage>
</organism>
<name>A0A9P0KK16_ACAOB</name>
<keyword evidence="2" id="KW-1185">Reference proteome</keyword>
<comment type="caution">
    <text evidence="1">The sequence shown here is derived from an EMBL/GenBank/DDBJ whole genome shotgun (WGS) entry which is preliminary data.</text>
</comment>
<proteinExistence type="predicted"/>
<sequence length="14" mass="1597">MNTDEQSKSQDKSV</sequence>
<accession>A0A9P0KK16</accession>
<dbReference type="Proteomes" id="UP001152888">
    <property type="component" value="Unassembled WGS sequence"/>
</dbReference>